<dbReference type="Gene3D" id="1.25.40.10">
    <property type="entry name" value="Tetratricopeptide repeat domain"/>
    <property type="match status" value="1"/>
</dbReference>
<feature type="non-terminal residue" evidence="4">
    <location>
        <position position="1"/>
    </location>
</feature>
<proteinExistence type="predicted"/>
<dbReference type="SMART" id="SM00028">
    <property type="entry name" value="TPR"/>
    <property type="match status" value="4"/>
</dbReference>
<dbReference type="InterPro" id="IPR019734">
    <property type="entry name" value="TPR_rpt"/>
</dbReference>
<protein>
    <submittedName>
        <fullName evidence="4">Pfkb type carbohydrate kinase protein famil protein</fullName>
    </submittedName>
</protein>
<evidence type="ECO:0000256" key="2">
    <source>
        <dbReference type="ARBA" id="ARBA00022803"/>
    </source>
</evidence>
<dbReference type="PROSITE" id="PS50005">
    <property type="entry name" value="TPR"/>
    <property type="match status" value="1"/>
</dbReference>
<keyword evidence="4" id="KW-0808">Transferase</keyword>
<organism evidence="4">
    <name type="scientific">Tetraselmis sp. GSL018</name>
    <dbReference type="NCBI Taxonomy" id="582737"/>
    <lineage>
        <taxon>Eukaryota</taxon>
        <taxon>Viridiplantae</taxon>
        <taxon>Chlorophyta</taxon>
        <taxon>core chlorophytes</taxon>
        <taxon>Chlorodendrophyceae</taxon>
        <taxon>Chlorodendrales</taxon>
        <taxon>Chlorodendraceae</taxon>
        <taxon>Tetraselmis</taxon>
    </lineage>
</organism>
<dbReference type="EMBL" id="GBEZ01006854">
    <property type="protein sequence ID" value="JAC78566.1"/>
    <property type="molecule type" value="Transcribed_RNA"/>
</dbReference>
<evidence type="ECO:0000256" key="3">
    <source>
        <dbReference type="PROSITE-ProRule" id="PRU00339"/>
    </source>
</evidence>
<feature type="repeat" description="TPR" evidence="3">
    <location>
        <begin position="103"/>
        <end position="136"/>
    </location>
</feature>
<reference evidence="4" key="1">
    <citation type="submission" date="2014-05" db="EMBL/GenBank/DDBJ databases">
        <title>The transcriptome of the halophilic microalga Tetraselmis sp. GSL018 isolated from the Great Salt Lake, Utah.</title>
        <authorList>
            <person name="Jinkerson R.E."/>
            <person name="D'Adamo S."/>
            <person name="Posewitz M.C."/>
        </authorList>
    </citation>
    <scope>NUCLEOTIDE SEQUENCE</scope>
    <source>
        <strain evidence="4">GSL018</strain>
    </source>
</reference>
<keyword evidence="2 3" id="KW-0802">TPR repeat</keyword>
<evidence type="ECO:0000313" key="4">
    <source>
        <dbReference type="EMBL" id="JAC78566.1"/>
    </source>
</evidence>
<dbReference type="AlphaFoldDB" id="A0A061S716"/>
<evidence type="ECO:0000256" key="1">
    <source>
        <dbReference type="ARBA" id="ARBA00022737"/>
    </source>
</evidence>
<keyword evidence="1" id="KW-0677">Repeat</keyword>
<keyword evidence="4" id="KW-0418">Kinase</keyword>
<dbReference type="PANTHER" id="PTHR45586:SF1">
    <property type="entry name" value="LIPOPOLYSACCHARIDE ASSEMBLY PROTEIN B"/>
    <property type="match status" value="1"/>
</dbReference>
<dbReference type="InterPro" id="IPR051012">
    <property type="entry name" value="CellSynth/LPSAsmb/PSIAsmb"/>
</dbReference>
<dbReference type="Pfam" id="PF13374">
    <property type="entry name" value="TPR_10"/>
    <property type="match status" value="1"/>
</dbReference>
<dbReference type="PANTHER" id="PTHR45586">
    <property type="entry name" value="TPR REPEAT-CONTAINING PROTEIN PA4667"/>
    <property type="match status" value="1"/>
</dbReference>
<sequence length="296" mass="32534">RLASHFSVPSSSSSFRRFLTVQSKGSIYADRFPSFDETTFSKRRILSAMLSGAALLVKVPSNAHAAKSTPLQEKFMQALSASDDLERAVQLWGEALDLAPDNSAAWSNRGTVFLQAGRWREARDDLAKARALDEAQRPEGADPLVLNNLANAEGALGNWDAAIALFREAAASDSRDVQEIALANLALALFQVGREDSAIREARQLLRRDSEFLDMRAGLAGFLWASGEEEAAEAEWDALQRSQGGLGGEIYSRATAVSRVQARWPPRCTAALQAFLSLKREGYARDYDGQTHYYEF</sequence>
<dbReference type="Pfam" id="PF13432">
    <property type="entry name" value="TPR_16"/>
    <property type="match status" value="1"/>
</dbReference>
<dbReference type="SUPFAM" id="SSF48452">
    <property type="entry name" value="TPR-like"/>
    <property type="match status" value="1"/>
</dbReference>
<dbReference type="GO" id="GO:0016301">
    <property type="term" value="F:kinase activity"/>
    <property type="evidence" value="ECO:0007669"/>
    <property type="project" value="UniProtKB-KW"/>
</dbReference>
<accession>A0A061S716</accession>
<dbReference type="InterPro" id="IPR011990">
    <property type="entry name" value="TPR-like_helical_dom_sf"/>
</dbReference>
<name>A0A061S716_9CHLO</name>
<gene>
    <name evidence="4" type="ORF">TSPGSL018_14812</name>
</gene>